<dbReference type="PANTHER" id="PTHR30213:SF1">
    <property type="entry name" value="INNER MEMBRANE PROTEIN YHJD"/>
    <property type="match status" value="1"/>
</dbReference>
<dbReference type="NCBIfam" id="TIGR00765">
    <property type="entry name" value="yihY_not_rbn"/>
    <property type="match status" value="1"/>
</dbReference>
<proteinExistence type="predicted"/>
<evidence type="ECO:0000256" key="2">
    <source>
        <dbReference type="ARBA" id="ARBA00022475"/>
    </source>
</evidence>
<dbReference type="Pfam" id="PF03631">
    <property type="entry name" value="Virul_fac_BrkB"/>
    <property type="match status" value="1"/>
</dbReference>
<gene>
    <name evidence="7" type="ORF">SAMN05444171_1525</name>
</gene>
<feature type="transmembrane region" description="Helical" evidence="6">
    <location>
        <begin position="29"/>
        <end position="50"/>
    </location>
</feature>
<keyword evidence="4 6" id="KW-1133">Transmembrane helix</keyword>
<evidence type="ECO:0000256" key="5">
    <source>
        <dbReference type="ARBA" id="ARBA00023136"/>
    </source>
</evidence>
<evidence type="ECO:0000313" key="8">
    <source>
        <dbReference type="Proteomes" id="UP000183208"/>
    </source>
</evidence>
<dbReference type="EMBL" id="FNTI01000001">
    <property type="protein sequence ID" value="SEC48535.1"/>
    <property type="molecule type" value="Genomic_DNA"/>
</dbReference>
<reference evidence="7 8" key="1">
    <citation type="submission" date="2016-10" db="EMBL/GenBank/DDBJ databases">
        <authorList>
            <person name="de Groot N.N."/>
        </authorList>
    </citation>
    <scope>NUCLEOTIDE SEQUENCE [LARGE SCALE GENOMIC DNA]</scope>
    <source>
        <strain evidence="7 8">GAS522</strain>
    </source>
</reference>
<keyword evidence="2" id="KW-1003">Cell membrane</keyword>
<sequence>MSDAWKILRSAVQGYIANSALSRGAAMSFYAVTSLTPVLLIVVAVAGIAFGQDSVRDGLIQEIVGILGQQSGELVKSMLAKSSDPQTGTLATIFGIVMLLVTASGVFGEMQAALNATWKTKAPDEPFFSMIRGRATSLGLVGALGFLLMVSLAASTGLSALAEYLGSKNGLAPLILSTINTLVSIALFTALFAAIYKVLPDTPIAWRDVRTGAFLTALMFTAGKSMIGWYLGTTATSSGNGAAGALIVILLWTYYSAQIFLFGSEVTKAIADTRLETESARRPQIPQRVQSAR</sequence>
<dbReference type="InterPro" id="IPR017039">
    <property type="entry name" value="Virul_fac_BrkB"/>
</dbReference>
<evidence type="ECO:0000256" key="1">
    <source>
        <dbReference type="ARBA" id="ARBA00004651"/>
    </source>
</evidence>
<name>A0A1H4SWE2_9BRAD</name>
<organism evidence="7 8">
    <name type="scientific">Bradyrhizobium lablabi</name>
    <dbReference type="NCBI Taxonomy" id="722472"/>
    <lineage>
        <taxon>Bacteria</taxon>
        <taxon>Pseudomonadati</taxon>
        <taxon>Pseudomonadota</taxon>
        <taxon>Alphaproteobacteria</taxon>
        <taxon>Hyphomicrobiales</taxon>
        <taxon>Nitrobacteraceae</taxon>
        <taxon>Bradyrhizobium</taxon>
    </lineage>
</organism>
<evidence type="ECO:0000256" key="4">
    <source>
        <dbReference type="ARBA" id="ARBA00022989"/>
    </source>
</evidence>
<dbReference type="OrthoDB" id="9797028at2"/>
<dbReference type="PANTHER" id="PTHR30213">
    <property type="entry name" value="INNER MEMBRANE PROTEIN YHJD"/>
    <property type="match status" value="1"/>
</dbReference>
<feature type="transmembrane region" description="Helical" evidence="6">
    <location>
        <begin position="174"/>
        <end position="199"/>
    </location>
</feature>
<evidence type="ECO:0000313" key="7">
    <source>
        <dbReference type="EMBL" id="SEC48535.1"/>
    </source>
</evidence>
<feature type="transmembrane region" description="Helical" evidence="6">
    <location>
        <begin position="90"/>
        <end position="114"/>
    </location>
</feature>
<keyword evidence="5 6" id="KW-0472">Membrane</keyword>
<accession>A0A1H4SWE2</accession>
<feature type="transmembrane region" description="Helical" evidence="6">
    <location>
        <begin position="135"/>
        <end position="154"/>
    </location>
</feature>
<evidence type="ECO:0000256" key="3">
    <source>
        <dbReference type="ARBA" id="ARBA00022692"/>
    </source>
</evidence>
<dbReference type="AlphaFoldDB" id="A0A1H4SWE2"/>
<comment type="subcellular location">
    <subcellularLocation>
        <location evidence="1">Cell membrane</location>
        <topology evidence="1">Multi-pass membrane protein</topology>
    </subcellularLocation>
</comment>
<feature type="transmembrane region" description="Helical" evidence="6">
    <location>
        <begin position="243"/>
        <end position="262"/>
    </location>
</feature>
<protein>
    <submittedName>
        <fullName evidence="7">Membrane protein</fullName>
    </submittedName>
</protein>
<keyword evidence="3 6" id="KW-0812">Transmembrane</keyword>
<feature type="transmembrane region" description="Helical" evidence="6">
    <location>
        <begin position="211"/>
        <end position="231"/>
    </location>
</feature>
<evidence type="ECO:0000256" key="6">
    <source>
        <dbReference type="SAM" id="Phobius"/>
    </source>
</evidence>
<dbReference type="Proteomes" id="UP000183208">
    <property type="component" value="Unassembled WGS sequence"/>
</dbReference>
<dbReference type="GO" id="GO:0005886">
    <property type="term" value="C:plasma membrane"/>
    <property type="evidence" value="ECO:0007669"/>
    <property type="project" value="UniProtKB-SubCell"/>
</dbReference>
<dbReference type="PIRSF" id="PIRSF035875">
    <property type="entry name" value="RNase_BN"/>
    <property type="match status" value="1"/>
</dbReference>
<dbReference type="RefSeq" id="WP_074817473.1">
    <property type="nucleotide sequence ID" value="NZ_FNTI01000001.1"/>
</dbReference>